<dbReference type="InterPro" id="IPR004424">
    <property type="entry name" value="IspE"/>
</dbReference>
<dbReference type="InterPro" id="IPR013750">
    <property type="entry name" value="GHMP_kinase_C_dom"/>
</dbReference>
<dbReference type="SUPFAM" id="SSF55060">
    <property type="entry name" value="GHMP Kinase, C-terminal domain"/>
    <property type="match status" value="1"/>
</dbReference>
<dbReference type="SUPFAM" id="SSF54211">
    <property type="entry name" value="Ribosomal protein S5 domain 2-like"/>
    <property type="match status" value="1"/>
</dbReference>
<comment type="pathway">
    <text evidence="9">Isoprenoid biosynthesis; isopentenyl diphosphate biosynthesis via DXP pathway; isopentenyl diphosphate from 1-deoxy-D-xylulose 5-phosphate: step 3/6.</text>
</comment>
<dbReference type="Pfam" id="PF08544">
    <property type="entry name" value="GHMP_kinases_C"/>
    <property type="match status" value="1"/>
</dbReference>
<dbReference type="InterPro" id="IPR006204">
    <property type="entry name" value="GHMP_kinase_N_dom"/>
</dbReference>
<feature type="active site" evidence="9">
    <location>
        <position position="18"/>
    </location>
</feature>
<feature type="active site" evidence="9">
    <location>
        <position position="151"/>
    </location>
</feature>
<dbReference type="Gene3D" id="3.30.70.890">
    <property type="entry name" value="GHMP kinase, C-terminal domain"/>
    <property type="match status" value="1"/>
</dbReference>
<dbReference type="InterPro" id="IPR036554">
    <property type="entry name" value="GHMP_kinase_C_sf"/>
</dbReference>
<proteinExistence type="inferred from homology"/>
<feature type="binding site" evidence="9">
    <location>
        <begin position="109"/>
        <end position="119"/>
    </location>
    <ligand>
        <name>ATP</name>
        <dbReference type="ChEBI" id="CHEBI:30616"/>
    </ligand>
</feature>
<reference evidence="12 13" key="1">
    <citation type="journal article" date="2019" name="Int. J. Syst. Evol. Microbiol.">
        <title>The Global Catalogue of Microorganisms (GCM) 10K type strain sequencing project: providing services to taxonomists for standard genome sequencing and annotation.</title>
        <authorList>
            <consortium name="The Broad Institute Genomics Platform"/>
            <consortium name="The Broad Institute Genome Sequencing Center for Infectious Disease"/>
            <person name="Wu L."/>
            <person name="Ma J."/>
        </authorList>
    </citation>
    <scope>NUCLEOTIDE SEQUENCE [LARGE SCALE GENOMIC DNA]</scope>
    <source>
        <strain evidence="12 13">JCM 14046</strain>
    </source>
</reference>
<evidence type="ECO:0000259" key="10">
    <source>
        <dbReference type="Pfam" id="PF00288"/>
    </source>
</evidence>
<protein>
    <recommendedName>
        <fullName evidence="3 9">4-diphosphocytidyl-2-C-methyl-D-erythritol kinase</fullName>
        <shortName evidence="9">CMK</shortName>
        <ecNumber evidence="2 9">2.7.1.148</ecNumber>
    </recommendedName>
    <alternativeName>
        <fullName evidence="8 9">4-(cytidine-5'-diphospho)-2-C-methyl-D-erythritol kinase</fullName>
    </alternativeName>
</protein>
<evidence type="ECO:0000256" key="6">
    <source>
        <dbReference type="ARBA" id="ARBA00022777"/>
    </source>
</evidence>
<accession>A0ABN2PGB9</accession>
<dbReference type="Pfam" id="PF00288">
    <property type="entry name" value="GHMP_kinases_N"/>
    <property type="match status" value="1"/>
</dbReference>
<comment type="caution">
    <text evidence="12">The sequence shown here is derived from an EMBL/GenBank/DDBJ whole genome shotgun (WGS) entry which is preliminary data.</text>
</comment>
<evidence type="ECO:0000256" key="3">
    <source>
        <dbReference type="ARBA" id="ARBA00017473"/>
    </source>
</evidence>
<name>A0ABN2PGB9_9ACTN</name>
<dbReference type="Proteomes" id="UP001501612">
    <property type="component" value="Unassembled WGS sequence"/>
</dbReference>
<dbReference type="EC" id="2.7.1.148" evidence="2 9"/>
<dbReference type="Gene3D" id="3.30.230.10">
    <property type="match status" value="1"/>
</dbReference>
<organism evidence="12 13">
    <name type="scientific">Nocardioides lentus</name>
    <dbReference type="NCBI Taxonomy" id="338077"/>
    <lineage>
        <taxon>Bacteria</taxon>
        <taxon>Bacillati</taxon>
        <taxon>Actinomycetota</taxon>
        <taxon>Actinomycetes</taxon>
        <taxon>Propionibacteriales</taxon>
        <taxon>Nocardioidaceae</taxon>
        <taxon>Nocardioides</taxon>
    </lineage>
</organism>
<evidence type="ECO:0000256" key="2">
    <source>
        <dbReference type="ARBA" id="ARBA00012052"/>
    </source>
</evidence>
<evidence type="ECO:0000256" key="1">
    <source>
        <dbReference type="ARBA" id="ARBA00009684"/>
    </source>
</evidence>
<dbReference type="InterPro" id="IPR020568">
    <property type="entry name" value="Ribosomal_Su5_D2-typ_SF"/>
</dbReference>
<dbReference type="PANTHER" id="PTHR43527">
    <property type="entry name" value="4-DIPHOSPHOCYTIDYL-2-C-METHYL-D-ERYTHRITOL KINASE, CHLOROPLASTIC"/>
    <property type="match status" value="1"/>
</dbReference>
<feature type="domain" description="GHMP kinase N-terminal" evidence="10">
    <location>
        <begin position="81"/>
        <end position="159"/>
    </location>
</feature>
<evidence type="ECO:0000256" key="7">
    <source>
        <dbReference type="ARBA" id="ARBA00022840"/>
    </source>
</evidence>
<keyword evidence="4 9" id="KW-0808">Transferase</keyword>
<evidence type="ECO:0000256" key="8">
    <source>
        <dbReference type="ARBA" id="ARBA00032554"/>
    </source>
</evidence>
<comment type="similarity">
    <text evidence="1 9">Belongs to the GHMP kinase family. IspE subfamily.</text>
</comment>
<sequence>MTDAGATGAGVTVRTPAKVNLHLGVGHVRPDGFHPLDTVFHAISLYDDVTVSSGDPGSGPRVRVLGEAHVGLDEVPVDGDNLAHRAARLLGRSEGLAPDVLVEIHKSIPVAGGLAGGSADAAATLVALDRLWGTEVADVDLYRLAAELGSDVSFALLGGSARGTGRGEVLQRLTDHGSWWWVVVIAAEGLSTPAVYRRFDELFTTAPAKPSPGADVERALANGDPAALARALRNDLEPAALDLRPELDGLIHRGEAAGALRGLVSGSGPTCVFLCADAATARAVAGELQATEGPRGAHVLVATGPAAGAHRVTYDRPVEAP</sequence>
<keyword evidence="5 9" id="KW-0547">Nucleotide-binding</keyword>
<dbReference type="HAMAP" id="MF_00061">
    <property type="entry name" value="IspE"/>
    <property type="match status" value="1"/>
</dbReference>
<dbReference type="InterPro" id="IPR014721">
    <property type="entry name" value="Ribsml_uS5_D2-typ_fold_subgr"/>
</dbReference>
<dbReference type="GO" id="GO:0016301">
    <property type="term" value="F:kinase activity"/>
    <property type="evidence" value="ECO:0007669"/>
    <property type="project" value="UniProtKB-KW"/>
</dbReference>
<comment type="catalytic activity">
    <reaction evidence="9">
        <text>4-CDP-2-C-methyl-D-erythritol + ATP = 4-CDP-2-C-methyl-D-erythritol 2-phosphate + ADP + H(+)</text>
        <dbReference type="Rhea" id="RHEA:18437"/>
        <dbReference type="ChEBI" id="CHEBI:15378"/>
        <dbReference type="ChEBI" id="CHEBI:30616"/>
        <dbReference type="ChEBI" id="CHEBI:57823"/>
        <dbReference type="ChEBI" id="CHEBI:57919"/>
        <dbReference type="ChEBI" id="CHEBI:456216"/>
        <dbReference type="EC" id="2.7.1.148"/>
    </reaction>
</comment>
<evidence type="ECO:0000313" key="12">
    <source>
        <dbReference type="EMBL" id="GAA1921089.1"/>
    </source>
</evidence>
<keyword evidence="7 9" id="KW-0067">ATP-binding</keyword>
<keyword evidence="13" id="KW-1185">Reference proteome</keyword>
<evidence type="ECO:0000256" key="4">
    <source>
        <dbReference type="ARBA" id="ARBA00022679"/>
    </source>
</evidence>
<keyword evidence="6 9" id="KW-0418">Kinase</keyword>
<dbReference type="PANTHER" id="PTHR43527:SF2">
    <property type="entry name" value="4-DIPHOSPHOCYTIDYL-2-C-METHYL-D-ERYTHRITOL KINASE, CHLOROPLASTIC"/>
    <property type="match status" value="1"/>
</dbReference>
<keyword evidence="9" id="KW-0414">Isoprene biosynthesis</keyword>
<dbReference type="PIRSF" id="PIRSF010376">
    <property type="entry name" value="IspE"/>
    <property type="match status" value="1"/>
</dbReference>
<dbReference type="NCBIfam" id="TIGR00154">
    <property type="entry name" value="ispE"/>
    <property type="match status" value="1"/>
</dbReference>
<dbReference type="NCBIfam" id="NF002870">
    <property type="entry name" value="PRK03188.1"/>
    <property type="match status" value="1"/>
</dbReference>
<feature type="domain" description="GHMP kinase C-terminal" evidence="11">
    <location>
        <begin position="218"/>
        <end position="290"/>
    </location>
</feature>
<dbReference type="RefSeq" id="WP_344007335.1">
    <property type="nucleotide sequence ID" value="NZ_BAAAMY010000005.1"/>
</dbReference>
<gene>
    <name evidence="9" type="primary">ispE</name>
    <name evidence="12" type="ORF">GCM10009737_23260</name>
</gene>
<evidence type="ECO:0000259" key="11">
    <source>
        <dbReference type="Pfam" id="PF08544"/>
    </source>
</evidence>
<evidence type="ECO:0000256" key="9">
    <source>
        <dbReference type="HAMAP-Rule" id="MF_00061"/>
    </source>
</evidence>
<dbReference type="EMBL" id="BAAAMY010000005">
    <property type="protein sequence ID" value="GAA1921089.1"/>
    <property type="molecule type" value="Genomic_DNA"/>
</dbReference>
<comment type="function">
    <text evidence="9">Catalyzes the phosphorylation of the position 2 hydroxy group of 4-diphosphocytidyl-2C-methyl-D-erythritol.</text>
</comment>
<evidence type="ECO:0000256" key="5">
    <source>
        <dbReference type="ARBA" id="ARBA00022741"/>
    </source>
</evidence>
<evidence type="ECO:0000313" key="13">
    <source>
        <dbReference type="Proteomes" id="UP001501612"/>
    </source>
</evidence>